<reference evidence="1" key="1">
    <citation type="submission" date="2022-01" db="EMBL/GenBank/DDBJ databases">
        <authorList>
            <person name="King R."/>
        </authorList>
    </citation>
    <scope>NUCLEOTIDE SEQUENCE</scope>
</reference>
<evidence type="ECO:0000313" key="1">
    <source>
        <dbReference type="EMBL" id="CAG9807819.1"/>
    </source>
</evidence>
<protein>
    <submittedName>
        <fullName evidence="1">Uncharacterized protein</fullName>
    </submittedName>
</protein>
<reference evidence="1" key="2">
    <citation type="submission" date="2022-10" db="EMBL/GenBank/DDBJ databases">
        <authorList>
            <consortium name="ENA_rothamsted_submissions"/>
            <consortium name="culmorum"/>
            <person name="King R."/>
        </authorList>
    </citation>
    <scope>NUCLEOTIDE SEQUENCE</scope>
</reference>
<keyword evidence="2" id="KW-1185">Reference proteome</keyword>
<gene>
    <name evidence="1" type="ORF">CHIRRI_LOCUS10665</name>
</gene>
<sequence>MHLRFVKKDMLRKKNKRIRLSVSQCLQLVATCSNTPPGWNPLTLLLFIFNKHSMLHNKESEKKFSSKFYQIFLFETISKYVHIKIKQSFKNLK</sequence>
<proteinExistence type="predicted"/>
<evidence type="ECO:0000313" key="2">
    <source>
        <dbReference type="Proteomes" id="UP001153620"/>
    </source>
</evidence>
<organism evidence="1 2">
    <name type="scientific">Chironomus riparius</name>
    <dbReference type="NCBI Taxonomy" id="315576"/>
    <lineage>
        <taxon>Eukaryota</taxon>
        <taxon>Metazoa</taxon>
        <taxon>Ecdysozoa</taxon>
        <taxon>Arthropoda</taxon>
        <taxon>Hexapoda</taxon>
        <taxon>Insecta</taxon>
        <taxon>Pterygota</taxon>
        <taxon>Neoptera</taxon>
        <taxon>Endopterygota</taxon>
        <taxon>Diptera</taxon>
        <taxon>Nematocera</taxon>
        <taxon>Chironomoidea</taxon>
        <taxon>Chironomidae</taxon>
        <taxon>Chironominae</taxon>
        <taxon>Chironomus</taxon>
    </lineage>
</organism>
<dbReference type="Proteomes" id="UP001153620">
    <property type="component" value="Chromosome 3"/>
</dbReference>
<name>A0A9N9S3A5_9DIPT</name>
<dbReference type="AlphaFoldDB" id="A0A9N9S3A5"/>
<accession>A0A9N9S3A5</accession>
<dbReference type="EMBL" id="OU895879">
    <property type="protein sequence ID" value="CAG9807819.1"/>
    <property type="molecule type" value="Genomic_DNA"/>
</dbReference>